<evidence type="ECO:0000313" key="3">
    <source>
        <dbReference type="Proteomes" id="UP000515908"/>
    </source>
</evidence>
<organism evidence="2 3">
    <name type="scientific">Angomonas deanei</name>
    <dbReference type="NCBI Taxonomy" id="59799"/>
    <lineage>
        <taxon>Eukaryota</taxon>
        <taxon>Discoba</taxon>
        <taxon>Euglenozoa</taxon>
        <taxon>Kinetoplastea</taxon>
        <taxon>Metakinetoplastina</taxon>
        <taxon>Trypanosomatida</taxon>
        <taxon>Trypanosomatidae</taxon>
        <taxon>Strigomonadinae</taxon>
        <taxon>Angomonas</taxon>
    </lineage>
</organism>
<name>A0A7G2CG49_9TRYP</name>
<dbReference type="OrthoDB" id="277985at2759"/>
<feature type="region of interest" description="Disordered" evidence="1">
    <location>
        <begin position="237"/>
        <end position="273"/>
    </location>
</feature>
<feature type="compositionally biased region" description="Basic residues" evidence="1">
    <location>
        <begin position="245"/>
        <end position="267"/>
    </location>
</feature>
<reference evidence="2 3" key="1">
    <citation type="submission" date="2020-08" db="EMBL/GenBank/DDBJ databases">
        <authorList>
            <person name="Newling K."/>
            <person name="Davey J."/>
            <person name="Forrester S."/>
        </authorList>
    </citation>
    <scope>NUCLEOTIDE SEQUENCE [LARGE SCALE GENOMIC DNA]</scope>
    <source>
        <strain evidence="3">Crithidia deanei Carvalho (ATCC PRA-265)</strain>
    </source>
</reference>
<evidence type="ECO:0000313" key="2">
    <source>
        <dbReference type="EMBL" id="CAD2218489.1"/>
    </source>
</evidence>
<gene>
    <name evidence="2" type="ORF">ADEAN_000597800</name>
</gene>
<dbReference type="EMBL" id="LR877155">
    <property type="protein sequence ID" value="CAD2218489.1"/>
    <property type="molecule type" value="Genomic_DNA"/>
</dbReference>
<accession>A0A7G2CG49</accession>
<dbReference type="Proteomes" id="UP000515908">
    <property type="component" value="Chromosome 11"/>
</dbReference>
<evidence type="ECO:0000256" key="1">
    <source>
        <dbReference type="SAM" id="MobiDB-lite"/>
    </source>
</evidence>
<dbReference type="VEuPathDB" id="TriTrypDB:ADEAN_000597800"/>
<dbReference type="AlphaFoldDB" id="A0A7G2CG49"/>
<feature type="region of interest" description="Disordered" evidence="1">
    <location>
        <begin position="45"/>
        <end position="76"/>
    </location>
</feature>
<keyword evidence="3" id="KW-1185">Reference proteome</keyword>
<protein>
    <submittedName>
        <fullName evidence="2">Uncharacterized protein</fullName>
    </submittedName>
</protein>
<sequence length="328" mass="36841">MLRLCGWSLAKMSGRAARRGHKSLKAQLLSLKSLNAEAEQELNKRRRLRFQRKKNVEQPSASPFYESSSSSGGTRHRGEAEAAEIALLPRNNDLETAIALSLYSERDARAELEFTRQLVNSTLLSLASPVGPWDPYDVKPQVFALDNYLALPVFTSIEYLRLFCDRFGFTVRDPSGVLWAAGQEDRYKEKAPLLLPEGVLDTMSPTATEERATEAPQGVTPEALFEDLSEDVAEAAPIETVPPQKKLKKKGRKRKGSLLKKKKKKKMADHPKTEIPLFTAEEEAQRERVRSHFREKIAATNPFHLTRATPIPVFGPFLRSFLVGTLPM</sequence>
<proteinExistence type="predicted"/>
<feature type="compositionally biased region" description="Low complexity" evidence="1">
    <location>
        <begin position="60"/>
        <end position="71"/>
    </location>
</feature>